<dbReference type="EMBL" id="BKCJ011471786">
    <property type="protein sequence ID" value="GFD36435.1"/>
    <property type="molecule type" value="Genomic_DNA"/>
</dbReference>
<comment type="caution">
    <text evidence="1">The sequence shown here is derived from an EMBL/GenBank/DDBJ whole genome shotgun (WGS) entry which is preliminary data.</text>
</comment>
<proteinExistence type="predicted"/>
<organism evidence="1">
    <name type="scientific">Tanacetum cinerariifolium</name>
    <name type="common">Dalmatian daisy</name>
    <name type="synonym">Chrysanthemum cinerariifolium</name>
    <dbReference type="NCBI Taxonomy" id="118510"/>
    <lineage>
        <taxon>Eukaryota</taxon>
        <taxon>Viridiplantae</taxon>
        <taxon>Streptophyta</taxon>
        <taxon>Embryophyta</taxon>
        <taxon>Tracheophyta</taxon>
        <taxon>Spermatophyta</taxon>
        <taxon>Magnoliopsida</taxon>
        <taxon>eudicotyledons</taxon>
        <taxon>Gunneridae</taxon>
        <taxon>Pentapetalae</taxon>
        <taxon>asterids</taxon>
        <taxon>campanulids</taxon>
        <taxon>Asterales</taxon>
        <taxon>Asteraceae</taxon>
        <taxon>Asteroideae</taxon>
        <taxon>Anthemideae</taxon>
        <taxon>Anthemidinae</taxon>
        <taxon>Tanacetum</taxon>
    </lineage>
</organism>
<reference evidence="1" key="1">
    <citation type="journal article" date="2019" name="Sci. Rep.">
        <title>Draft genome of Tanacetum cinerariifolium, the natural source of mosquito coil.</title>
        <authorList>
            <person name="Yamashiro T."/>
            <person name="Shiraishi A."/>
            <person name="Satake H."/>
            <person name="Nakayama K."/>
        </authorList>
    </citation>
    <scope>NUCLEOTIDE SEQUENCE</scope>
</reference>
<feature type="non-terminal residue" evidence="1">
    <location>
        <position position="1"/>
    </location>
</feature>
<gene>
    <name evidence="1" type="ORF">Tci_908404</name>
</gene>
<evidence type="ECO:0000313" key="1">
    <source>
        <dbReference type="EMBL" id="GFD36435.1"/>
    </source>
</evidence>
<protein>
    <submittedName>
        <fullName evidence="1">Uncharacterized protein</fullName>
    </submittedName>
</protein>
<sequence length="29" mass="3320">TLPMLQSRSSKVEFIKSSFQCQITVWGDC</sequence>
<name>A0A699VLG1_TANCI</name>
<dbReference type="AlphaFoldDB" id="A0A699VLG1"/>
<accession>A0A699VLG1</accession>